<evidence type="ECO:0000313" key="1">
    <source>
        <dbReference type="EMBL" id="KAG8077225.1"/>
    </source>
</evidence>
<sequence length="123" mass="13581">MEAKRNSVILQYRRALPYRWVPFACRFHKFLVVSDPSPLTPPHVCLPPAAAVAIVPISATHPSSSHRHTSGRRRAIPFPLLAELRLGFLHHTPCAFPIGCSPVTPTVRCLSSRRRSVAAEAQA</sequence>
<protein>
    <submittedName>
        <fullName evidence="1">Uncharacterized protein</fullName>
    </submittedName>
</protein>
<accession>A0A8J5SNN3</accession>
<dbReference type="AlphaFoldDB" id="A0A8J5SNN3"/>
<name>A0A8J5SNN3_ZIZPA</name>
<keyword evidence="2" id="KW-1185">Reference proteome</keyword>
<gene>
    <name evidence="1" type="ORF">GUJ93_ZPchr0007g4931</name>
</gene>
<proteinExistence type="predicted"/>
<dbReference type="Proteomes" id="UP000729402">
    <property type="component" value="Unassembled WGS sequence"/>
</dbReference>
<reference evidence="1" key="1">
    <citation type="journal article" date="2021" name="bioRxiv">
        <title>Whole Genome Assembly and Annotation of Northern Wild Rice, Zizania palustris L., Supports a Whole Genome Duplication in the Zizania Genus.</title>
        <authorList>
            <person name="Haas M."/>
            <person name="Kono T."/>
            <person name="Macchietto M."/>
            <person name="Millas R."/>
            <person name="McGilp L."/>
            <person name="Shao M."/>
            <person name="Duquette J."/>
            <person name="Hirsch C.N."/>
            <person name="Kimball J."/>
        </authorList>
    </citation>
    <scope>NUCLEOTIDE SEQUENCE</scope>
    <source>
        <tissue evidence="1">Fresh leaf tissue</tissue>
    </source>
</reference>
<dbReference type="EMBL" id="JAAALK010000282">
    <property type="protein sequence ID" value="KAG8077225.1"/>
    <property type="molecule type" value="Genomic_DNA"/>
</dbReference>
<evidence type="ECO:0000313" key="2">
    <source>
        <dbReference type="Proteomes" id="UP000729402"/>
    </source>
</evidence>
<reference evidence="1" key="2">
    <citation type="submission" date="2021-02" db="EMBL/GenBank/DDBJ databases">
        <authorList>
            <person name="Kimball J.A."/>
            <person name="Haas M.W."/>
            <person name="Macchietto M."/>
            <person name="Kono T."/>
            <person name="Duquette J."/>
            <person name="Shao M."/>
        </authorList>
    </citation>
    <scope>NUCLEOTIDE SEQUENCE</scope>
    <source>
        <tissue evidence="1">Fresh leaf tissue</tissue>
    </source>
</reference>
<organism evidence="1 2">
    <name type="scientific">Zizania palustris</name>
    <name type="common">Northern wild rice</name>
    <dbReference type="NCBI Taxonomy" id="103762"/>
    <lineage>
        <taxon>Eukaryota</taxon>
        <taxon>Viridiplantae</taxon>
        <taxon>Streptophyta</taxon>
        <taxon>Embryophyta</taxon>
        <taxon>Tracheophyta</taxon>
        <taxon>Spermatophyta</taxon>
        <taxon>Magnoliopsida</taxon>
        <taxon>Liliopsida</taxon>
        <taxon>Poales</taxon>
        <taxon>Poaceae</taxon>
        <taxon>BOP clade</taxon>
        <taxon>Oryzoideae</taxon>
        <taxon>Oryzeae</taxon>
        <taxon>Zizaniinae</taxon>
        <taxon>Zizania</taxon>
    </lineage>
</organism>
<comment type="caution">
    <text evidence="1">The sequence shown here is derived from an EMBL/GenBank/DDBJ whole genome shotgun (WGS) entry which is preliminary data.</text>
</comment>